<keyword evidence="6 14" id="KW-0808">Transferase</keyword>
<keyword evidence="5" id="KW-0500">Molybdenum</keyword>
<evidence type="ECO:0000259" key="13">
    <source>
        <dbReference type="SMART" id="SM00852"/>
    </source>
</evidence>
<comment type="function">
    <text evidence="11">Catalyzes the adenylation of molybdopterin as part of the biosynthesis of the molybdenum-cofactor.</text>
</comment>
<dbReference type="PROSITE" id="PS01078">
    <property type="entry name" value="MOCF_BIOSYNTHESIS_1"/>
    <property type="match status" value="1"/>
</dbReference>
<dbReference type="Pfam" id="PF00994">
    <property type="entry name" value="MoCF_biosynth"/>
    <property type="match status" value="1"/>
</dbReference>
<dbReference type="GO" id="GO:0061598">
    <property type="term" value="F:molybdopterin adenylyltransferase activity"/>
    <property type="evidence" value="ECO:0007669"/>
    <property type="project" value="UniProtKB-EC"/>
</dbReference>
<evidence type="ECO:0000256" key="11">
    <source>
        <dbReference type="ARBA" id="ARBA00058212"/>
    </source>
</evidence>
<dbReference type="PANTHER" id="PTHR43764">
    <property type="entry name" value="MOLYBDENUM COFACTOR BIOSYNTHESIS"/>
    <property type="match status" value="1"/>
</dbReference>
<dbReference type="GO" id="GO:0006777">
    <property type="term" value="P:Mo-molybdopterin cofactor biosynthetic process"/>
    <property type="evidence" value="ECO:0007669"/>
    <property type="project" value="UniProtKB-UniRule"/>
</dbReference>
<gene>
    <name evidence="14" type="ordered locus">Desti_3592</name>
</gene>
<organism evidence="14 15">
    <name type="scientific">Desulfomonile tiedjei (strain ATCC 49306 / DSM 6799 / DCB-1)</name>
    <dbReference type="NCBI Taxonomy" id="706587"/>
    <lineage>
        <taxon>Bacteria</taxon>
        <taxon>Pseudomonadati</taxon>
        <taxon>Thermodesulfobacteriota</taxon>
        <taxon>Desulfomonilia</taxon>
        <taxon>Desulfomonilales</taxon>
        <taxon>Desulfomonilaceae</taxon>
        <taxon>Desulfomonile</taxon>
    </lineage>
</organism>
<dbReference type="RefSeq" id="WP_014811368.1">
    <property type="nucleotide sequence ID" value="NC_018025.1"/>
</dbReference>
<dbReference type="NCBIfam" id="NF006932">
    <property type="entry name" value="PRK09417.1"/>
    <property type="match status" value="1"/>
</dbReference>
<evidence type="ECO:0000256" key="5">
    <source>
        <dbReference type="ARBA" id="ARBA00022505"/>
    </source>
</evidence>
<dbReference type="CDD" id="cd00886">
    <property type="entry name" value="MogA_MoaB"/>
    <property type="match status" value="1"/>
</dbReference>
<evidence type="ECO:0000256" key="8">
    <source>
        <dbReference type="ARBA" id="ARBA00022842"/>
    </source>
</evidence>
<dbReference type="InterPro" id="IPR036425">
    <property type="entry name" value="MoaB/Mog-like_dom_sf"/>
</dbReference>
<dbReference type="AlphaFoldDB" id="I4C9J9"/>
<name>I4C9J9_DESTA</name>
<dbReference type="EMBL" id="CP003360">
    <property type="protein sequence ID" value="AFM26240.1"/>
    <property type="molecule type" value="Genomic_DNA"/>
</dbReference>
<proteinExistence type="inferred from homology"/>
<evidence type="ECO:0000256" key="3">
    <source>
        <dbReference type="ARBA" id="ARBA00006112"/>
    </source>
</evidence>
<evidence type="ECO:0000256" key="4">
    <source>
        <dbReference type="ARBA" id="ARBA00015262"/>
    </source>
</evidence>
<dbReference type="Gene3D" id="3.40.980.10">
    <property type="entry name" value="MoaB/Mog-like domain"/>
    <property type="match status" value="1"/>
</dbReference>
<evidence type="ECO:0000256" key="2">
    <source>
        <dbReference type="ARBA" id="ARBA00005046"/>
    </source>
</evidence>
<dbReference type="NCBIfam" id="TIGR00177">
    <property type="entry name" value="molyb_syn"/>
    <property type="match status" value="1"/>
</dbReference>
<comment type="catalytic activity">
    <reaction evidence="10">
        <text>molybdopterin + ATP + H(+) = adenylyl-molybdopterin + diphosphate</text>
        <dbReference type="Rhea" id="RHEA:31331"/>
        <dbReference type="ChEBI" id="CHEBI:15378"/>
        <dbReference type="ChEBI" id="CHEBI:30616"/>
        <dbReference type="ChEBI" id="CHEBI:33019"/>
        <dbReference type="ChEBI" id="CHEBI:58698"/>
        <dbReference type="ChEBI" id="CHEBI:62727"/>
        <dbReference type="EC" id="2.7.7.75"/>
    </reaction>
</comment>
<feature type="domain" description="MoaB/Mog" evidence="13">
    <location>
        <begin position="13"/>
        <end position="157"/>
    </location>
</feature>
<comment type="pathway">
    <text evidence="2 12">Cofactor biosynthesis; molybdopterin biosynthesis.</text>
</comment>
<reference evidence="15" key="1">
    <citation type="submission" date="2012-06" db="EMBL/GenBank/DDBJ databases">
        <title>Complete sequence of chromosome of Desulfomonile tiedjei DSM 6799.</title>
        <authorList>
            <person name="Lucas S."/>
            <person name="Copeland A."/>
            <person name="Lapidus A."/>
            <person name="Glavina del Rio T."/>
            <person name="Dalin E."/>
            <person name="Tice H."/>
            <person name="Bruce D."/>
            <person name="Goodwin L."/>
            <person name="Pitluck S."/>
            <person name="Peters L."/>
            <person name="Ovchinnikova G."/>
            <person name="Zeytun A."/>
            <person name="Lu M."/>
            <person name="Kyrpides N."/>
            <person name="Mavromatis K."/>
            <person name="Ivanova N."/>
            <person name="Brettin T."/>
            <person name="Detter J.C."/>
            <person name="Han C."/>
            <person name="Larimer F."/>
            <person name="Land M."/>
            <person name="Hauser L."/>
            <person name="Markowitz V."/>
            <person name="Cheng J.-F."/>
            <person name="Hugenholtz P."/>
            <person name="Woyke T."/>
            <person name="Wu D."/>
            <person name="Spring S."/>
            <person name="Schroeder M."/>
            <person name="Brambilla E."/>
            <person name="Klenk H.-P."/>
            <person name="Eisen J.A."/>
        </authorList>
    </citation>
    <scope>NUCLEOTIDE SEQUENCE [LARGE SCALE GENOMIC DNA]</scope>
    <source>
        <strain evidence="15">ATCC 49306 / DSM 6799 / DCB-1</strain>
    </source>
</reference>
<keyword evidence="7" id="KW-0479">Metal-binding</keyword>
<accession>I4C9J9</accession>
<dbReference type="KEGG" id="dti:Desti_3592"/>
<keyword evidence="9 12" id="KW-0501">Molybdenum cofactor biosynthesis</keyword>
<dbReference type="UniPathway" id="UPA00344"/>
<dbReference type="GO" id="GO:0046872">
    <property type="term" value="F:metal ion binding"/>
    <property type="evidence" value="ECO:0007669"/>
    <property type="project" value="UniProtKB-KW"/>
</dbReference>
<dbReference type="InterPro" id="IPR008284">
    <property type="entry name" value="MoCF_biosynth_CS"/>
</dbReference>
<dbReference type="PATRIC" id="fig|706587.4.peg.4085"/>
<sequence length="171" mass="18427">MKATKSSIKLRAGILTVSDRSSQGLREDTSGPELEQILRSRGFQTEWTAVVPDEEKSIQEMLVTWADQYQADLILTTGGTGLSPRDVTPEATSAICHRLVPGMAEAMRAESLKKTPHAMISRAVAGVRGRTLIINLPGSPRGARENLEVVLPALEHAISKLQGDPSECATP</sequence>
<dbReference type="PIRSF" id="PIRSF006443">
    <property type="entry name" value="MoaB"/>
    <property type="match status" value="1"/>
</dbReference>
<comment type="cofactor">
    <cofactor evidence="1">
        <name>Mg(2+)</name>
        <dbReference type="ChEBI" id="CHEBI:18420"/>
    </cofactor>
</comment>
<dbReference type="eggNOG" id="COG0521">
    <property type="taxonomic scope" value="Bacteria"/>
</dbReference>
<keyword evidence="15" id="KW-1185">Reference proteome</keyword>
<keyword evidence="8" id="KW-0460">Magnesium</keyword>
<dbReference type="InterPro" id="IPR012245">
    <property type="entry name" value="MoaB"/>
</dbReference>
<dbReference type="FunFam" id="3.40.980.10:FF:000002">
    <property type="entry name" value="Molybdopterin molybdenumtransferase"/>
    <property type="match status" value="1"/>
</dbReference>
<dbReference type="Proteomes" id="UP000006055">
    <property type="component" value="Chromosome"/>
</dbReference>
<dbReference type="SUPFAM" id="SSF53218">
    <property type="entry name" value="Molybdenum cofactor biosynthesis proteins"/>
    <property type="match status" value="1"/>
</dbReference>
<evidence type="ECO:0000256" key="6">
    <source>
        <dbReference type="ARBA" id="ARBA00022679"/>
    </source>
</evidence>
<dbReference type="SMART" id="SM00852">
    <property type="entry name" value="MoCF_biosynth"/>
    <property type="match status" value="1"/>
</dbReference>
<dbReference type="PANTHER" id="PTHR43764:SF1">
    <property type="entry name" value="MOLYBDOPTERIN MOLYBDOTRANSFERASE"/>
    <property type="match status" value="1"/>
</dbReference>
<dbReference type="InterPro" id="IPR001453">
    <property type="entry name" value="MoaB/Mog_dom"/>
</dbReference>
<dbReference type="HOGENOM" id="CLU_077358_1_1_7"/>
<evidence type="ECO:0000256" key="7">
    <source>
        <dbReference type="ARBA" id="ARBA00022723"/>
    </source>
</evidence>
<evidence type="ECO:0000313" key="14">
    <source>
        <dbReference type="EMBL" id="AFM26240.1"/>
    </source>
</evidence>
<comment type="function">
    <text evidence="12">May be involved in the biosynthesis of molybdopterin.</text>
</comment>
<evidence type="ECO:0000256" key="10">
    <source>
        <dbReference type="ARBA" id="ARBA00051131"/>
    </source>
</evidence>
<evidence type="ECO:0000256" key="9">
    <source>
        <dbReference type="ARBA" id="ARBA00023150"/>
    </source>
</evidence>
<evidence type="ECO:0000256" key="12">
    <source>
        <dbReference type="PIRNR" id="PIRNR006443"/>
    </source>
</evidence>
<evidence type="ECO:0000256" key="1">
    <source>
        <dbReference type="ARBA" id="ARBA00001946"/>
    </source>
</evidence>
<evidence type="ECO:0000313" key="15">
    <source>
        <dbReference type="Proteomes" id="UP000006055"/>
    </source>
</evidence>
<dbReference type="InterPro" id="IPR051920">
    <property type="entry name" value="MPT_Adenylyltrnsfr/MoaC-Rel"/>
</dbReference>
<keyword evidence="14" id="KW-0548">Nucleotidyltransferase</keyword>
<dbReference type="STRING" id="706587.Desti_3592"/>
<comment type="similarity">
    <text evidence="3 12">Belongs to the MoaB/Mog family.</text>
</comment>
<protein>
    <recommendedName>
        <fullName evidence="4 12">Molybdenum cofactor biosynthesis protein B</fullName>
    </recommendedName>
</protein>